<dbReference type="STRING" id="1050174.CEPID_02010"/>
<feature type="transmembrane region" description="Helical" evidence="1">
    <location>
        <begin position="194"/>
        <end position="221"/>
    </location>
</feature>
<keyword evidence="1" id="KW-1133">Transmembrane helix</keyword>
<dbReference type="Proteomes" id="UP000035368">
    <property type="component" value="Chromosome"/>
</dbReference>
<reference evidence="2 3" key="1">
    <citation type="submission" date="2015-05" db="EMBL/GenBank/DDBJ databases">
        <title>Complete genome sequence of Corynebacterium epidermidicanis DSM 45586, isolated from the skin of a dog suffering from pruritus.</title>
        <authorList>
            <person name="Ruckert C."/>
            <person name="Albersmeier A."/>
            <person name="Winkler A."/>
            <person name="Tauch A."/>
        </authorList>
    </citation>
    <scope>NUCLEOTIDE SEQUENCE [LARGE SCALE GENOMIC DNA]</scope>
    <source>
        <strain evidence="2 3">DSM 45586</strain>
    </source>
</reference>
<evidence type="ECO:0000256" key="1">
    <source>
        <dbReference type="SAM" id="Phobius"/>
    </source>
</evidence>
<feature type="transmembrane region" description="Helical" evidence="1">
    <location>
        <begin position="88"/>
        <end position="110"/>
    </location>
</feature>
<dbReference type="EMBL" id="CP011541">
    <property type="protein sequence ID" value="AKK02283.1"/>
    <property type="molecule type" value="Genomic_DNA"/>
</dbReference>
<keyword evidence="1" id="KW-0812">Transmembrane</keyword>
<gene>
    <name evidence="2" type="ORF">CEPID_02010</name>
</gene>
<dbReference type="RefSeq" id="WP_144413416.1">
    <property type="nucleotide sequence ID" value="NZ_CP011541.1"/>
</dbReference>
<dbReference type="PATRIC" id="fig|1050174.4.peg.405"/>
<proteinExistence type="predicted"/>
<evidence type="ECO:0000313" key="3">
    <source>
        <dbReference type="Proteomes" id="UP000035368"/>
    </source>
</evidence>
<accession>A0A0G3GRX1</accession>
<feature type="transmembrane region" description="Helical" evidence="1">
    <location>
        <begin position="161"/>
        <end position="182"/>
    </location>
</feature>
<feature type="transmembrane region" description="Helical" evidence="1">
    <location>
        <begin position="61"/>
        <end position="82"/>
    </location>
</feature>
<keyword evidence="1" id="KW-0472">Membrane</keyword>
<dbReference type="KEGG" id="cei:CEPID_02010"/>
<protein>
    <submittedName>
        <fullName evidence="2">Uncharacterized protein</fullName>
    </submittedName>
</protein>
<feature type="transmembrane region" description="Helical" evidence="1">
    <location>
        <begin position="122"/>
        <end position="141"/>
    </location>
</feature>
<sequence length="245" mass="26350">MSRNISYACACVALLCSLTASFPLPWKTRMVVLWGIVAIVSLALAINEIRLPVKATLRWPVVTGALITVVGAASWVFVGFTAGPGDPVINVTGLLAMVGIPIFCACLLLAAVMDRLPKSLTYSWAPIFAVIQVALFALNMWTLSRVSQWDLEGWYMWGPEFLGLMAAIVQLGVASTMADTLPGKRWAQASGGSFLLSIVSFLVGTVFYLVGIGSAVVAGYFDYRQYVKTKAARTAPMLEPDHGPE</sequence>
<evidence type="ECO:0000313" key="2">
    <source>
        <dbReference type="EMBL" id="AKK02283.1"/>
    </source>
</evidence>
<dbReference type="OrthoDB" id="4428207at2"/>
<organism evidence="2 3">
    <name type="scientific">Corynebacterium epidermidicanis</name>
    <dbReference type="NCBI Taxonomy" id="1050174"/>
    <lineage>
        <taxon>Bacteria</taxon>
        <taxon>Bacillati</taxon>
        <taxon>Actinomycetota</taxon>
        <taxon>Actinomycetes</taxon>
        <taxon>Mycobacteriales</taxon>
        <taxon>Corynebacteriaceae</taxon>
        <taxon>Corynebacterium</taxon>
    </lineage>
</organism>
<keyword evidence="3" id="KW-1185">Reference proteome</keyword>
<feature type="transmembrane region" description="Helical" evidence="1">
    <location>
        <begin position="31"/>
        <end position="49"/>
    </location>
</feature>
<name>A0A0G3GRX1_9CORY</name>
<dbReference type="AlphaFoldDB" id="A0A0G3GRX1"/>